<accession>A0A6J7X7F9</accession>
<sequence>MALLTLELPTEAAWEYEVELDGELYLLRGQSIAPPQKQPYYMLDLLLPDETPIELGMKLTLGARFAWRGQNELAPLGTLFLVATGKLAGDDPTGAELQERVVLVYDEAI</sequence>
<organism evidence="1">
    <name type="scientific">uncultured Caudovirales phage</name>
    <dbReference type="NCBI Taxonomy" id="2100421"/>
    <lineage>
        <taxon>Viruses</taxon>
        <taxon>Duplodnaviria</taxon>
        <taxon>Heunggongvirae</taxon>
        <taxon>Uroviricota</taxon>
        <taxon>Caudoviricetes</taxon>
        <taxon>Peduoviridae</taxon>
        <taxon>Maltschvirus</taxon>
        <taxon>Maltschvirus maltsch</taxon>
    </lineage>
</organism>
<name>A0A6J7X7F9_9CAUD</name>
<reference evidence="1" key="1">
    <citation type="submission" date="2020-05" db="EMBL/GenBank/DDBJ databases">
        <authorList>
            <person name="Chiriac C."/>
            <person name="Salcher M."/>
            <person name="Ghai R."/>
            <person name="Kavagutti S V."/>
        </authorList>
    </citation>
    <scope>NUCLEOTIDE SEQUENCE</scope>
</reference>
<gene>
    <name evidence="1" type="ORF">UFOVP380_19</name>
</gene>
<evidence type="ECO:0000313" key="1">
    <source>
        <dbReference type="EMBL" id="CAB5223223.1"/>
    </source>
</evidence>
<dbReference type="EMBL" id="LR798317">
    <property type="protein sequence ID" value="CAB5223223.1"/>
    <property type="molecule type" value="Genomic_DNA"/>
</dbReference>
<proteinExistence type="predicted"/>
<protein>
    <submittedName>
        <fullName evidence="1">Uncharacterized protein</fullName>
    </submittedName>
</protein>